<gene>
    <name evidence="2" type="ORF">AB6A40_000218</name>
</gene>
<keyword evidence="1" id="KW-0472">Membrane</keyword>
<organism evidence="2 3">
    <name type="scientific">Gnathostoma spinigerum</name>
    <dbReference type="NCBI Taxonomy" id="75299"/>
    <lineage>
        <taxon>Eukaryota</taxon>
        <taxon>Metazoa</taxon>
        <taxon>Ecdysozoa</taxon>
        <taxon>Nematoda</taxon>
        <taxon>Chromadorea</taxon>
        <taxon>Rhabditida</taxon>
        <taxon>Spirurina</taxon>
        <taxon>Gnathostomatomorpha</taxon>
        <taxon>Gnathostomatoidea</taxon>
        <taxon>Gnathostomatidae</taxon>
        <taxon>Gnathostoma</taxon>
    </lineage>
</organism>
<dbReference type="AlphaFoldDB" id="A0ABD6E5X7"/>
<evidence type="ECO:0000256" key="1">
    <source>
        <dbReference type="SAM" id="Phobius"/>
    </source>
</evidence>
<name>A0ABD6E5X7_9BILA</name>
<proteinExistence type="predicted"/>
<evidence type="ECO:0000313" key="2">
    <source>
        <dbReference type="EMBL" id="MFH4973509.1"/>
    </source>
</evidence>
<reference evidence="2 3" key="1">
    <citation type="submission" date="2024-08" db="EMBL/GenBank/DDBJ databases">
        <title>Gnathostoma spinigerum genome.</title>
        <authorList>
            <person name="Gonzalez-Bertolin B."/>
            <person name="Monzon S."/>
            <person name="Zaballos A."/>
            <person name="Jimenez P."/>
            <person name="Dekumyoy P."/>
            <person name="Varona S."/>
            <person name="Cuesta I."/>
            <person name="Sumanam S."/>
            <person name="Adisakwattana P."/>
            <person name="Gasser R.B."/>
            <person name="Hernandez-Gonzalez A."/>
            <person name="Young N.D."/>
            <person name="Perteguer M.J."/>
        </authorList>
    </citation>
    <scope>NUCLEOTIDE SEQUENCE [LARGE SCALE GENOMIC DNA]</scope>
    <source>
        <strain evidence="2">AL3</strain>
        <tissue evidence="2">Liver</tissue>
    </source>
</reference>
<keyword evidence="1" id="KW-1133">Transmembrane helix</keyword>
<comment type="caution">
    <text evidence="2">The sequence shown here is derived from an EMBL/GenBank/DDBJ whole genome shotgun (WGS) entry which is preliminary data.</text>
</comment>
<protein>
    <submittedName>
        <fullName evidence="2">Uncharacterized protein</fullName>
    </submittedName>
</protein>
<sequence length="160" mass="19138">MTNTRIRIPVVTLFNGADLPPPPSSKIQLKYDNHPGYFKYERNWSRDSRYKPQLPSDTFSRLVLGKIGEHYEVYPLIALDAVLIISAVAVVYWSFLKVEIWLNRHNRINPMDWRRLRTNYWKQPGVYFDWDGRSRERLPIMEKLEDQMLEAAKTRKERKN</sequence>
<feature type="transmembrane region" description="Helical" evidence="1">
    <location>
        <begin position="73"/>
        <end position="95"/>
    </location>
</feature>
<accession>A0ABD6E5X7</accession>
<dbReference type="Proteomes" id="UP001608902">
    <property type="component" value="Unassembled WGS sequence"/>
</dbReference>
<dbReference type="EMBL" id="JBGFUD010000054">
    <property type="protein sequence ID" value="MFH4973509.1"/>
    <property type="molecule type" value="Genomic_DNA"/>
</dbReference>
<evidence type="ECO:0000313" key="3">
    <source>
        <dbReference type="Proteomes" id="UP001608902"/>
    </source>
</evidence>
<keyword evidence="3" id="KW-1185">Reference proteome</keyword>
<keyword evidence="1" id="KW-0812">Transmembrane</keyword>